<dbReference type="Pfam" id="PF03920">
    <property type="entry name" value="TLE_N"/>
    <property type="match status" value="1"/>
</dbReference>
<evidence type="ECO:0000256" key="2">
    <source>
        <dbReference type="SAM" id="MobiDB-lite"/>
    </source>
</evidence>
<evidence type="ECO:0000259" key="3">
    <source>
        <dbReference type="Pfam" id="PF03920"/>
    </source>
</evidence>
<feature type="region of interest" description="Disordered" evidence="2">
    <location>
        <begin position="198"/>
        <end position="231"/>
    </location>
</feature>
<sequence>MNRRMPPPNQQQNQSHSHHHPQPLSIQPQPAIQPLPNNSITPVTPQNQQNSMFGNQQNMSAKSQSFPSPQINNLYLANINVPQIKFPNLKRQKFFILHNILQNVENLKNEISHLEAVYNDYIDLKDQLNSFISDKAEFQKQYIKYFELCYNLNFEVQKQKEIINNYQNLVNKIFQKVPQSEHPLIQQCLDQIKNIEKKSSSNSANSMHHEKPHGKTRGRPKSKTDDSKEGLKRIKYEEVNYY</sequence>
<keyword evidence="5" id="KW-1185">Reference proteome</keyword>
<feature type="compositionally biased region" description="Polar residues" evidence="2">
    <location>
        <begin position="35"/>
        <end position="66"/>
    </location>
</feature>
<evidence type="ECO:0000313" key="5">
    <source>
        <dbReference type="Proteomes" id="UP000193920"/>
    </source>
</evidence>
<protein>
    <recommendedName>
        <fullName evidence="3">Groucho/TLE N-terminal Q-rich domain-containing protein</fullName>
    </recommendedName>
</protein>
<feature type="domain" description="Groucho/TLE N-terminal Q-rich" evidence="3">
    <location>
        <begin position="100"/>
        <end position="196"/>
    </location>
</feature>
<gene>
    <name evidence="4" type="ORF">LY90DRAFT_517010</name>
</gene>
<accession>A0A1Y2ACY2</accession>
<organism evidence="4 5">
    <name type="scientific">Neocallimastix californiae</name>
    <dbReference type="NCBI Taxonomy" id="1754190"/>
    <lineage>
        <taxon>Eukaryota</taxon>
        <taxon>Fungi</taxon>
        <taxon>Fungi incertae sedis</taxon>
        <taxon>Chytridiomycota</taxon>
        <taxon>Chytridiomycota incertae sedis</taxon>
        <taxon>Neocallimastigomycetes</taxon>
        <taxon>Neocallimastigales</taxon>
        <taxon>Neocallimastigaceae</taxon>
        <taxon>Neocallimastix</taxon>
    </lineage>
</organism>
<dbReference type="InterPro" id="IPR005617">
    <property type="entry name" value="Groucho/TLE_N"/>
</dbReference>
<reference evidence="4 5" key="1">
    <citation type="submission" date="2016-08" db="EMBL/GenBank/DDBJ databases">
        <title>A Parts List for Fungal Cellulosomes Revealed by Comparative Genomics.</title>
        <authorList>
            <consortium name="DOE Joint Genome Institute"/>
            <person name="Haitjema C.H."/>
            <person name="Gilmore S.P."/>
            <person name="Henske J.K."/>
            <person name="Solomon K.V."/>
            <person name="De Groot R."/>
            <person name="Kuo A."/>
            <person name="Mondo S.J."/>
            <person name="Salamov A.A."/>
            <person name="Labutti K."/>
            <person name="Zhao Z."/>
            <person name="Chiniquy J."/>
            <person name="Barry K."/>
            <person name="Brewer H.M."/>
            <person name="Purvine S.O."/>
            <person name="Wright A.T."/>
            <person name="Boxma B."/>
            <person name="Van Alen T."/>
            <person name="Hackstein J.H."/>
            <person name="Baker S.E."/>
            <person name="Grigoriev I.V."/>
            <person name="O'Malley M.A."/>
        </authorList>
    </citation>
    <scope>NUCLEOTIDE SEQUENCE [LARGE SCALE GENOMIC DNA]</scope>
    <source>
        <strain evidence="4 5">G1</strain>
    </source>
</reference>
<comment type="caution">
    <text evidence="4">The sequence shown here is derived from an EMBL/GenBank/DDBJ whole genome shotgun (WGS) entry which is preliminary data.</text>
</comment>
<keyword evidence="1" id="KW-0175">Coiled coil</keyword>
<feature type="compositionally biased region" description="Basic and acidic residues" evidence="2">
    <location>
        <begin position="222"/>
        <end position="231"/>
    </location>
</feature>
<dbReference type="Proteomes" id="UP000193920">
    <property type="component" value="Unassembled WGS sequence"/>
</dbReference>
<feature type="coiled-coil region" evidence="1">
    <location>
        <begin position="97"/>
        <end position="124"/>
    </location>
</feature>
<feature type="compositionally biased region" description="Basic residues" evidence="2">
    <location>
        <begin position="210"/>
        <end position="221"/>
    </location>
</feature>
<dbReference type="AlphaFoldDB" id="A0A1Y2ACY2"/>
<evidence type="ECO:0000313" key="4">
    <source>
        <dbReference type="EMBL" id="ORY20150.1"/>
    </source>
</evidence>
<proteinExistence type="predicted"/>
<dbReference type="STRING" id="1754190.A0A1Y2ACY2"/>
<dbReference type="EMBL" id="MCOG01000299">
    <property type="protein sequence ID" value="ORY20150.1"/>
    <property type="molecule type" value="Genomic_DNA"/>
</dbReference>
<evidence type="ECO:0000256" key="1">
    <source>
        <dbReference type="SAM" id="Coils"/>
    </source>
</evidence>
<feature type="region of interest" description="Disordered" evidence="2">
    <location>
        <begin position="1"/>
        <end position="66"/>
    </location>
</feature>
<name>A0A1Y2ACY2_9FUNG</name>
<dbReference type="OrthoDB" id="2624652at2759"/>